<dbReference type="RefSeq" id="WP_309483165.1">
    <property type="nucleotide sequence ID" value="NZ_CP133720.1"/>
</dbReference>
<keyword evidence="2" id="KW-0732">Signal</keyword>
<feature type="signal peptide" evidence="2">
    <location>
        <begin position="1"/>
        <end position="34"/>
    </location>
</feature>
<protein>
    <recommendedName>
        <fullName evidence="5">CopC domain-containing protein</fullName>
    </recommendedName>
</protein>
<dbReference type="Proteomes" id="UP001181355">
    <property type="component" value="Chromosome"/>
</dbReference>
<keyword evidence="4" id="KW-1185">Reference proteome</keyword>
<gene>
    <name evidence="3" type="ORF">RF679_05255</name>
</gene>
<feature type="chain" id="PRO_5046488015" description="CopC domain-containing protein" evidence="2">
    <location>
        <begin position="35"/>
        <end position="217"/>
    </location>
</feature>
<dbReference type="EMBL" id="CP133720">
    <property type="protein sequence ID" value="WMW81687.1"/>
    <property type="molecule type" value="Genomic_DNA"/>
</dbReference>
<keyword evidence="1" id="KW-0472">Membrane</keyword>
<evidence type="ECO:0000313" key="3">
    <source>
        <dbReference type="EMBL" id="WMW81687.1"/>
    </source>
</evidence>
<evidence type="ECO:0000256" key="2">
    <source>
        <dbReference type="SAM" id="SignalP"/>
    </source>
</evidence>
<reference evidence="3" key="1">
    <citation type="submission" date="2023-09" db="EMBL/GenBank/DDBJ databases">
        <title>Undibacterium sp. 20NA77.5 isolated from freshwater.</title>
        <authorList>
            <person name="Le V."/>
            <person name="Ko S.-R."/>
            <person name="Ahn C.-Y."/>
            <person name="Oh H.-M."/>
        </authorList>
    </citation>
    <scope>NUCLEOTIDE SEQUENCE</scope>
    <source>
        <strain evidence="3">20NA77.5</strain>
    </source>
</reference>
<evidence type="ECO:0000256" key="1">
    <source>
        <dbReference type="SAM" id="Phobius"/>
    </source>
</evidence>
<evidence type="ECO:0000313" key="4">
    <source>
        <dbReference type="Proteomes" id="UP001181355"/>
    </source>
</evidence>
<evidence type="ECO:0008006" key="5">
    <source>
        <dbReference type="Google" id="ProtNLM"/>
    </source>
</evidence>
<proteinExistence type="predicted"/>
<name>A0ABY9RMP0_9BURK</name>
<keyword evidence="1" id="KW-0812">Transmembrane</keyword>
<feature type="transmembrane region" description="Helical" evidence="1">
    <location>
        <begin position="171"/>
        <end position="189"/>
    </location>
</feature>
<sequence>MQMNQAQISHSFLGILLAAALALVLAMLSPSARAHGNDDHEHAAPVANQITVAPRASAQSEDFELVAVLQGARLVIYLDQFASNEAVNGAQIEVESKGLFKLLAKESEPGVYVIDLSSLGAKMPAAVGKYPLTFTIDAADTSDVLASTLEIAADDESLHDHAASAPTWQRWLALASVISAAVLVLLLWMRRRAGRTSLNFNSANSARLTNSTTGGVQ</sequence>
<organism evidence="3 4">
    <name type="scientific">Undibacterium cyanobacteriorum</name>
    <dbReference type="NCBI Taxonomy" id="3073561"/>
    <lineage>
        <taxon>Bacteria</taxon>
        <taxon>Pseudomonadati</taxon>
        <taxon>Pseudomonadota</taxon>
        <taxon>Betaproteobacteria</taxon>
        <taxon>Burkholderiales</taxon>
        <taxon>Oxalobacteraceae</taxon>
        <taxon>Undibacterium</taxon>
    </lineage>
</organism>
<accession>A0ABY9RMP0</accession>
<keyword evidence="1" id="KW-1133">Transmembrane helix</keyword>